<organism evidence="2 3">
    <name type="scientific">Opisthorchis felineus</name>
    <dbReference type="NCBI Taxonomy" id="147828"/>
    <lineage>
        <taxon>Eukaryota</taxon>
        <taxon>Metazoa</taxon>
        <taxon>Spiralia</taxon>
        <taxon>Lophotrochozoa</taxon>
        <taxon>Platyhelminthes</taxon>
        <taxon>Trematoda</taxon>
        <taxon>Digenea</taxon>
        <taxon>Opisthorchiida</taxon>
        <taxon>Opisthorchiata</taxon>
        <taxon>Opisthorchiidae</taxon>
        <taxon>Opisthorchis</taxon>
    </lineage>
</organism>
<proteinExistence type="predicted"/>
<dbReference type="Proteomes" id="UP000308267">
    <property type="component" value="Unassembled WGS sequence"/>
</dbReference>
<gene>
    <name evidence="2" type="ORF">CRM22_002733</name>
</gene>
<accession>A0A4S2M954</accession>
<protein>
    <submittedName>
        <fullName evidence="2">Uncharacterized protein</fullName>
    </submittedName>
</protein>
<comment type="caution">
    <text evidence="2">The sequence shown here is derived from an EMBL/GenBank/DDBJ whole genome shotgun (WGS) entry which is preliminary data.</text>
</comment>
<dbReference type="AlphaFoldDB" id="A0A4S2M954"/>
<keyword evidence="1" id="KW-0472">Membrane</keyword>
<keyword evidence="3" id="KW-1185">Reference proteome</keyword>
<keyword evidence="1" id="KW-0812">Transmembrane</keyword>
<evidence type="ECO:0000256" key="1">
    <source>
        <dbReference type="SAM" id="Phobius"/>
    </source>
</evidence>
<feature type="non-terminal residue" evidence="2">
    <location>
        <position position="1"/>
    </location>
</feature>
<feature type="non-terminal residue" evidence="2">
    <location>
        <position position="164"/>
    </location>
</feature>
<sequence length="164" mass="18898">RVAPQLVFEPASPEQLSTFQPQVYPQALSDQQPGENCVTLRELRTQRSQIPDLFVMLLMQSEYDIEYLMIRGTTTAFISKLGVVINAVTSGVAIVVCYLFILLDAKWDSHQSSGIDLRNYLHWLDLFMTIQWKFSYPNDGQIVRICVFDLQIKKPARRRRGSKE</sequence>
<name>A0A4S2M954_OPIFE</name>
<evidence type="ECO:0000313" key="2">
    <source>
        <dbReference type="EMBL" id="TGZ71279.1"/>
    </source>
</evidence>
<keyword evidence="1" id="KW-1133">Transmembrane helix</keyword>
<dbReference type="EMBL" id="SJOL01004755">
    <property type="protein sequence ID" value="TGZ71279.1"/>
    <property type="molecule type" value="Genomic_DNA"/>
</dbReference>
<reference evidence="2 3" key="1">
    <citation type="journal article" date="2019" name="BMC Genomics">
        <title>New insights from Opisthorchis felineus genome: update on genomics of the epidemiologically important liver flukes.</title>
        <authorList>
            <person name="Ershov N.I."/>
            <person name="Mordvinov V.A."/>
            <person name="Prokhortchouk E.B."/>
            <person name="Pakharukova M.Y."/>
            <person name="Gunbin K.V."/>
            <person name="Ustyantsev K."/>
            <person name="Genaev M.A."/>
            <person name="Blinov A.G."/>
            <person name="Mazur A."/>
            <person name="Boulygina E."/>
            <person name="Tsygankova S."/>
            <person name="Khrameeva E."/>
            <person name="Chekanov N."/>
            <person name="Fan G."/>
            <person name="Xiao A."/>
            <person name="Zhang H."/>
            <person name="Xu X."/>
            <person name="Yang H."/>
            <person name="Solovyev V."/>
            <person name="Lee S.M."/>
            <person name="Liu X."/>
            <person name="Afonnikov D.A."/>
            <person name="Skryabin K.G."/>
        </authorList>
    </citation>
    <scope>NUCLEOTIDE SEQUENCE [LARGE SCALE GENOMIC DNA]</scope>
    <source>
        <strain evidence="2">AK-0245</strain>
        <tissue evidence="2">Whole organism</tissue>
    </source>
</reference>
<evidence type="ECO:0000313" key="3">
    <source>
        <dbReference type="Proteomes" id="UP000308267"/>
    </source>
</evidence>
<feature type="transmembrane region" description="Helical" evidence="1">
    <location>
        <begin position="77"/>
        <end position="103"/>
    </location>
</feature>